<feature type="region of interest" description="Disordered" evidence="1">
    <location>
        <begin position="708"/>
        <end position="758"/>
    </location>
</feature>
<dbReference type="Proteomes" id="UP000604046">
    <property type="component" value="Unassembled WGS sequence"/>
</dbReference>
<name>A0A812QSM9_9DINO</name>
<protein>
    <submittedName>
        <fullName evidence="2">Uncharacterized protein</fullName>
    </submittedName>
</protein>
<keyword evidence="3" id="KW-1185">Reference proteome</keyword>
<comment type="caution">
    <text evidence="2">The sequence shown here is derived from an EMBL/GenBank/DDBJ whole genome shotgun (WGS) entry which is preliminary data.</text>
</comment>
<reference evidence="2" key="1">
    <citation type="submission" date="2021-02" db="EMBL/GenBank/DDBJ databases">
        <authorList>
            <person name="Dougan E. K."/>
            <person name="Rhodes N."/>
            <person name="Thang M."/>
            <person name="Chan C."/>
        </authorList>
    </citation>
    <scope>NUCLEOTIDE SEQUENCE</scope>
</reference>
<proteinExistence type="predicted"/>
<sequence>MDEHDSVCPVVPVPDSECTLALQVPCIAPPEPVLVVPPVSSVGASLSSVHPPSDPPHAEPSPLLSVGASASDVHPPSDTHAASLDPLRPDQCTLACANGAMPASALPLHTPFEAPVAADSDDHQDTAPLLASSVSGHLQPACTLPVPTPHPLSDDLASLPASHIPSPAFISSVSACNTEIRAQAASFVIRITGLLFHCVRFNSPGTPASSHAIPQYLLAHKRPARPLPAPVVAAGTSCVQPAPYIRNLTAPLSHDARGSVATQSSIICAFESARDKLVARWLSCVTILAGVSALFVEASASSDPEFFICRVVMTHAPSTLQRYLDMWSAWCLYCEIRRSSTYDPQPGVLPDWLRARCSTQGLATMPFKALSWVSKKAGLPLLRRQLESAIIRAFLSPSAPVEHRESLPFSLSFTAWLEARVLCPDTPPAEIFMLGVLLAAIWASLRWGDLLWIPPARLHFQAPSCALVGICIRTKTTKSGMPWGIYSPGLLGSAAASWTTRWLSVVKQVLADTAALHPQRVIDFLPAILSSDHSHPTIIKPLYRDQAVPWIRSLLCHHWNLHSTEPLPSAFNLIAAHSAKTTILSWARQLDMPAEPRRIQGHHRLSGSDKSVALYSRDDIGPMLCCQRTVISCIRAGFRPLQPLARGCVHPLPDFPVDLPSSSALPRVRWSATRPGPPSAQPADDMLEPSSLHHDAGISEVSVEADIPCAPLSHDPDPPVLPDLLPDYERAPTPPVSSCSSENDCGSVCSEPPSDPEALEVESAAALQPPSPSASPALLLYNSRSNVTHAASPCDPNAPRALWFPAHLCWLRPACGAQTDKLDQASVVESPPPACTLCLRTACAKRFDALD</sequence>
<evidence type="ECO:0000313" key="3">
    <source>
        <dbReference type="Proteomes" id="UP000604046"/>
    </source>
</evidence>
<dbReference type="EMBL" id="CAJNDS010002265">
    <property type="protein sequence ID" value="CAE7401647.1"/>
    <property type="molecule type" value="Genomic_DNA"/>
</dbReference>
<accession>A0A812QSM9</accession>
<dbReference type="AlphaFoldDB" id="A0A812QSM9"/>
<feature type="region of interest" description="Disordered" evidence="1">
    <location>
        <begin position="668"/>
        <end position="691"/>
    </location>
</feature>
<evidence type="ECO:0000313" key="2">
    <source>
        <dbReference type="EMBL" id="CAE7401647.1"/>
    </source>
</evidence>
<evidence type="ECO:0000256" key="1">
    <source>
        <dbReference type="SAM" id="MobiDB-lite"/>
    </source>
</evidence>
<gene>
    <name evidence="2" type="ORF">SNAT2548_LOCUS21864</name>
</gene>
<organism evidence="2 3">
    <name type="scientific">Symbiodinium natans</name>
    <dbReference type="NCBI Taxonomy" id="878477"/>
    <lineage>
        <taxon>Eukaryota</taxon>
        <taxon>Sar</taxon>
        <taxon>Alveolata</taxon>
        <taxon>Dinophyceae</taxon>
        <taxon>Suessiales</taxon>
        <taxon>Symbiodiniaceae</taxon>
        <taxon>Symbiodinium</taxon>
    </lineage>
</organism>
<dbReference type="OrthoDB" id="445192at2759"/>
<feature type="region of interest" description="Disordered" evidence="1">
    <location>
        <begin position="42"/>
        <end position="86"/>
    </location>
</feature>
<feature type="compositionally biased region" description="Low complexity" evidence="1">
    <location>
        <begin position="42"/>
        <end position="51"/>
    </location>
</feature>